<dbReference type="AlphaFoldDB" id="A0AAW0AQF5"/>
<dbReference type="Proteomes" id="UP001362999">
    <property type="component" value="Unassembled WGS sequence"/>
</dbReference>
<keyword evidence="3" id="KW-1185">Reference proteome</keyword>
<proteinExistence type="predicted"/>
<evidence type="ECO:0000313" key="3">
    <source>
        <dbReference type="Proteomes" id="UP001362999"/>
    </source>
</evidence>
<sequence length="114" mass="13129">MPPPRALTTPLHLVSQFQLFSFPPALMGGRDDCHLDVRSAIPPPPQPSSYSLTQAPRHPRQRHFGTLRADSLENDKDFKLKIEALLLRIRKRIWEAQARRDEVDVDAQESMKFM</sequence>
<feature type="region of interest" description="Disordered" evidence="1">
    <location>
        <begin position="37"/>
        <end position="59"/>
    </location>
</feature>
<protein>
    <submittedName>
        <fullName evidence="2">Uncharacterized protein</fullName>
    </submittedName>
</protein>
<evidence type="ECO:0000256" key="1">
    <source>
        <dbReference type="SAM" id="MobiDB-lite"/>
    </source>
</evidence>
<reference evidence="2 3" key="1">
    <citation type="journal article" date="2024" name="J Genomics">
        <title>Draft genome sequencing and assembly of Favolaschia claudopus CIRM-BRFM 2984 isolated from oak limbs.</title>
        <authorList>
            <person name="Navarro D."/>
            <person name="Drula E."/>
            <person name="Chaduli D."/>
            <person name="Cazenave R."/>
            <person name="Ahrendt S."/>
            <person name="Wang J."/>
            <person name="Lipzen A."/>
            <person name="Daum C."/>
            <person name="Barry K."/>
            <person name="Grigoriev I.V."/>
            <person name="Favel A."/>
            <person name="Rosso M.N."/>
            <person name="Martin F."/>
        </authorList>
    </citation>
    <scope>NUCLEOTIDE SEQUENCE [LARGE SCALE GENOMIC DNA]</scope>
    <source>
        <strain evidence="2 3">CIRM-BRFM 2984</strain>
    </source>
</reference>
<dbReference type="EMBL" id="JAWWNJ010000054">
    <property type="protein sequence ID" value="KAK7015333.1"/>
    <property type="molecule type" value="Genomic_DNA"/>
</dbReference>
<organism evidence="2 3">
    <name type="scientific">Favolaschia claudopus</name>
    <dbReference type="NCBI Taxonomy" id="2862362"/>
    <lineage>
        <taxon>Eukaryota</taxon>
        <taxon>Fungi</taxon>
        <taxon>Dikarya</taxon>
        <taxon>Basidiomycota</taxon>
        <taxon>Agaricomycotina</taxon>
        <taxon>Agaricomycetes</taxon>
        <taxon>Agaricomycetidae</taxon>
        <taxon>Agaricales</taxon>
        <taxon>Marasmiineae</taxon>
        <taxon>Mycenaceae</taxon>
        <taxon>Favolaschia</taxon>
    </lineage>
</organism>
<name>A0AAW0AQF5_9AGAR</name>
<gene>
    <name evidence="2" type="ORF">R3P38DRAFT_3204553</name>
</gene>
<evidence type="ECO:0000313" key="2">
    <source>
        <dbReference type="EMBL" id="KAK7015333.1"/>
    </source>
</evidence>
<accession>A0AAW0AQF5</accession>
<comment type="caution">
    <text evidence="2">The sequence shown here is derived from an EMBL/GenBank/DDBJ whole genome shotgun (WGS) entry which is preliminary data.</text>
</comment>